<sequence length="295" mass="31231">MELHQVEYFLAVVDHDGINAAASALGLARPSVSRAIRVLERDLDVELFHRVGRGMVLTSAGHALVGPARRMLRTVVSAQGAVVDAAGKPRGRLDLVAFASLAAEPVARLVGAFRREYPGVSVRIGDLRVEASAASMIRDGHCEIVCCHLPALDSADLEVRELGAQEWCLVFPPGSDVPPDDPMPLSGLPDLPQVIVPRGGSQAGEIERSVRRAGRGIRPAAVLQNREARLPFVLAGVGATFLERSLADDAVARGAVVRDIEPRISRSYGLVFDPAALSPAGQAFVRSALATARPG</sequence>
<protein>
    <submittedName>
        <fullName evidence="6">Transcriptional regulator, LysR family</fullName>
    </submittedName>
</protein>
<dbReference type="RefSeq" id="WP_093342988.1">
    <property type="nucleotide sequence ID" value="NZ_FOUY01000013.1"/>
</dbReference>
<dbReference type="InterPro" id="IPR005119">
    <property type="entry name" value="LysR_subst-bd"/>
</dbReference>
<dbReference type="InterPro" id="IPR000847">
    <property type="entry name" value="LysR_HTH_N"/>
</dbReference>
<comment type="similarity">
    <text evidence="1">Belongs to the LysR transcriptional regulatory family.</text>
</comment>
<dbReference type="GO" id="GO:0032993">
    <property type="term" value="C:protein-DNA complex"/>
    <property type="evidence" value="ECO:0007669"/>
    <property type="project" value="TreeGrafter"/>
</dbReference>
<evidence type="ECO:0000256" key="3">
    <source>
        <dbReference type="ARBA" id="ARBA00023125"/>
    </source>
</evidence>
<evidence type="ECO:0000313" key="7">
    <source>
        <dbReference type="Proteomes" id="UP000199614"/>
    </source>
</evidence>
<gene>
    <name evidence="6" type="ORF">SAMN05216207_101373</name>
</gene>
<name>A0A1I4YEC1_PSUAM</name>
<dbReference type="Gene3D" id="3.40.190.290">
    <property type="match status" value="1"/>
</dbReference>
<dbReference type="Gene3D" id="1.10.10.10">
    <property type="entry name" value="Winged helix-like DNA-binding domain superfamily/Winged helix DNA-binding domain"/>
    <property type="match status" value="1"/>
</dbReference>
<dbReference type="OrthoDB" id="3181812at2"/>
<dbReference type="InterPro" id="IPR036390">
    <property type="entry name" value="WH_DNA-bd_sf"/>
</dbReference>
<dbReference type="EMBL" id="FOUY01000013">
    <property type="protein sequence ID" value="SFN36377.1"/>
    <property type="molecule type" value="Genomic_DNA"/>
</dbReference>
<keyword evidence="3" id="KW-0238">DNA-binding</keyword>
<organism evidence="6 7">
    <name type="scientific">Pseudonocardia ammonioxydans</name>
    <dbReference type="NCBI Taxonomy" id="260086"/>
    <lineage>
        <taxon>Bacteria</taxon>
        <taxon>Bacillati</taxon>
        <taxon>Actinomycetota</taxon>
        <taxon>Actinomycetes</taxon>
        <taxon>Pseudonocardiales</taxon>
        <taxon>Pseudonocardiaceae</taxon>
        <taxon>Pseudonocardia</taxon>
    </lineage>
</organism>
<evidence type="ECO:0000259" key="5">
    <source>
        <dbReference type="PROSITE" id="PS50931"/>
    </source>
</evidence>
<dbReference type="FunFam" id="1.10.10.10:FF:000001">
    <property type="entry name" value="LysR family transcriptional regulator"/>
    <property type="match status" value="1"/>
</dbReference>
<evidence type="ECO:0000256" key="1">
    <source>
        <dbReference type="ARBA" id="ARBA00009437"/>
    </source>
</evidence>
<dbReference type="Proteomes" id="UP000199614">
    <property type="component" value="Unassembled WGS sequence"/>
</dbReference>
<feature type="domain" description="HTH lysR-type" evidence="5">
    <location>
        <begin position="1"/>
        <end position="58"/>
    </location>
</feature>
<dbReference type="Pfam" id="PF03466">
    <property type="entry name" value="LysR_substrate"/>
    <property type="match status" value="1"/>
</dbReference>
<reference evidence="6 7" key="1">
    <citation type="submission" date="2016-10" db="EMBL/GenBank/DDBJ databases">
        <authorList>
            <person name="de Groot N.N."/>
        </authorList>
    </citation>
    <scope>NUCLEOTIDE SEQUENCE [LARGE SCALE GENOMIC DNA]</scope>
    <source>
        <strain evidence="6 7">CGMCC 4.1877</strain>
    </source>
</reference>
<evidence type="ECO:0000313" key="6">
    <source>
        <dbReference type="EMBL" id="SFN36377.1"/>
    </source>
</evidence>
<dbReference type="PRINTS" id="PR00039">
    <property type="entry name" value="HTHLYSR"/>
</dbReference>
<keyword evidence="7" id="KW-1185">Reference proteome</keyword>
<evidence type="ECO:0000256" key="4">
    <source>
        <dbReference type="ARBA" id="ARBA00023163"/>
    </source>
</evidence>
<keyword evidence="2" id="KW-0805">Transcription regulation</keyword>
<dbReference type="PANTHER" id="PTHR30346:SF29">
    <property type="entry name" value="LYSR SUBSTRATE-BINDING"/>
    <property type="match status" value="1"/>
</dbReference>
<proteinExistence type="inferred from homology"/>
<dbReference type="GO" id="GO:0003700">
    <property type="term" value="F:DNA-binding transcription factor activity"/>
    <property type="evidence" value="ECO:0007669"/>
    <property type="project" value="InterPro"/>
</dbReference>
<dbReference type="SUPFAM" id="SSF46785">
    <property type="entry name" value="Winged helix' DNA-binding domain"/>
    <property type="match status" value="1"/>
</dbReference>
<dbReference type="AlphaFoldDB" id="A0A1I4YEC1"/>
<accession>A0A1I4YEC1</accession>
<dbReference type="PROSITE" id="PS50931">
    <property type="entry name" value="HTH_LYSR"/>
    <property type="match status" value="1"/>
</dbReference>
<dbReference type="CDD" id="cd05466">
    <property type="entry name" value="PBP2_LTTR_substrate"/>
    <property type="match status" value="1"/>
</dbReference>
<dbReference type="STRING" id="260086.SAMN05216207_101373"/>
<dbReference type="SUPFAM" id="SSF53850">
    <property type="entry name" value="Periplasmic binding protein-like II"/>
    <property type="match status" value="1"/>
</dbReference>
<evidence type="ECO:0000256" key="2">
    <source>
        <dbReference type="ARBA" id="ARBA00023015"/>
    </source>
</evidence>
<dbReference type="Pfam" id="PF00126">
    <property type="entry name" value="HTH_1"/>
    <property type="match status" value="1"/>
</dbReference>
<dbReference type="GO" id="GO:0003677">
    <property type="term" value="F:DNA binding"/>
    <property type="evidence" value="ECO:0007669"/>
    <property type="project" value="UniProtKB-KW"/>
</dbReference>
<dbReference type="PANTHER" id="PTHR30346">
    <property type="entry name" value="TRANSCRIPTIONAL DUAL REGULATOR HCAR-RELATED"/>
    <property type="match status" value="1"/>
</dbReference>
<keyword evidence="4" id="KW-0804">Transcription</keyword>
<dbReference type="InterPro" id="IPR036388">
    <property type="entry name" value="WH-like_DNA-bd_sf"/>
</dbReference>